<keyword evidence="9" id="KW-1185">Reference proteome</keyword>
<evidence type="ECO:0000256" key="4">
    <source>
        <dbReference type="ARBA" id="ARBA00023004"/>
    </source>
</evidence>
<dbReference type="SUPFAM" id="SSF52242">
    <property type="entry name" value="Cobalamin (vitamin B12)-binding domain"/>
    <property type="match status" value="1"/>
</dbReference>
<proteinExistence type="predicted"/>
<dbReference type="GO" id="GO:0003824">
    <property type="term" value="F:catalytic activity"/>
    <property type="evidence" value="ECO:0007669"/>
    <property type="project" value="InterPro"/>
</dbReference>
<keyword evidence="4" id="KW-0408">Iron</keyword>
<dbReference type="InterPro" id="IPR036724">
    <property type="entry name" value="Cobalamin-bd_sf"/>
</dbReference>
<evidence type="ECO:0000259" key="7">
    <source>
        <dbReference type="PROSITE" id="PS51918"/>
    </source>
</evidence>
<dbReference type="Proteomes" id="UP000005435">
    <property type="component" value="Chromosome"/>
</dbReference>
<dbReference type="GO" id="GO:0031419">
    <property type="term" value="F:cobalamin binding"/>
    <property type="evidence" value="ECO:0007669"/>
    <property type="project" value="InterPro"/>
</dbReference>
<dbReference type="InterPro" id="IPR006158">
    <property type="entry name" value="Cobalamin-bd"/>
</dbReference>
<dbReference type="InterPro" id="IPR051198">
    <property type="entry name" value="BchE-like"/>
</dbReference>
<dbReference type="Pfam" id="PF02310">
    <property type="entry name" value="B12-binding"/>
    <property type="match status" value="1"/>
</dbReference>
<evidence type="ECO:0000256" key="3">
    <source>
        <dbReference type="ARBA" id="ARBA00022723"/>
    </source>
</evidence>
<dbReference type="OrthoDB" id="9801424at2"/>
<keyword evidence="2" id="KW-0949">S-adenosyl-L-methionine</keyword>
<dbReference type="STRING" id="720554.Clocl_2857"/>
<evidence type="ECO:0000256" key="5">
    <source>
        <dbReference type="ARBA" id="ARBA00023014"/>
    </source>
</evidence>
<reference evidence="9" key="1">
    <citation type="submission" date="2011-12" db="EMBL/GenBank/DDBJ databases">
        <title>Complete sequence of Clostridium clariflavum DSM 19732.</title>
        <authorList>
            <consortium name="US DOE Joint Genome Institute"/>
            <person name="Lucas S."/>
            <person name="Han J."/>
            <person name="Lapidus A."/>
            <person name="Cheng J.-F."/>
            <person name="Goodwin L."/>
            <person name="Pitluck S."/>
            <person name="Peters L."/>
            <person name="Teshima H."/>
            <person name="Detter J.C."/>
            <person name="Han C."/>
            <person name="Tapia R."/>
            <person name="Land M."/>
            <person name="Hauser L."/>
            <person name="Kyrpides N."/>
            <person name="Ivanova N."/>
            <person name="Pagani I."/>
            <person name="Kitzmiller T."/>
            <person name="Lynd L."/>
            <person name="Izquierdo J."/>
            <person name="Woyke T."/>
        </authorList>
    </citation>
    <scope>NUCLEOTIDE SEQUENCE [LARGE SCALE GENOMIC DNA]</scope>
    <source>
        <strain evidence="9">DSM 19732 / NBRC 101661 / EBR45</strain>
    </source>
</reference>
<dbReference type="AlphaFoldDB" id="G8LSQ4"/>
<dbReference type="CDD" id="cd01335">
    <property type="entry name" value="Radical_SAM"/>
    <property type="match status" value="1"/>
</dbReference>
<feature type="domain" description="Radical SAM core" evidence="7">
    <location>
        <begin position="174"/>
        <end position="403"/>
    </location>
</feature>
<feature type="domain" description="B12-binding" evidence="6">
    <location>
        <begin position="1"/>
        <end position="134"/>
    </location>
</feature>
<dbReference type="PANTHER" id="PTHR43409:SF16">
    <property type="entry name" value="SLR0320 PROTEIN"/>
    <property type="match status" value="1"/>
</dbReference>
<dbReference type="KEGG" id="ccl:Clocl_2857"/>
<dbReference type="InterPro" id="IPR023404">
    <property type="entry name" value="rSAM_horseshoe"/>
</dbReference>
<dbReference type="CDD" id="cd02068">
    <property type="entry name" value="radical_SAM_B12_BD"/>
    <property type="match status" value="1"/>
</dbReference>
<dbReference type="PROSITE" id="PS51918">
    <property type="entry name" value="RADICAL_SAM"/>
    <property type="match status" value="1"/>
</dbReference>
<evidence type="ECO:0000313" key="8">
    <source>
        <dbReference type="EMBL" id="AEV69406.1"/>
    </source>
</evidence>
<dbReference type="GO" id="GO:0046872">
    <property type="term" value="F:metal ion binding"/>
    <property type="evidence" value="ECO:0007669"/>
    <property type="project" value="UniProtKB-KW"/>
</dbReference>
<dbReference type="Gene3D" id="3.80.30.20">
    <property type="entry name" value="tm_1862 like domain"/>
    <property type="match status" value="1"/>
</dbReference>
<dbReference type="GO" id="GO:0051539">
    <property type="term" value="F:4 iron, 4 sulfur cluster binding"/>
    <property type="evidence" value="ECO:0007669"/>
    <property type="project" value="UniProtKB-KW"/>
</dbReference>
<dbReference type="PROSITE" id="PS51332">
    <property type="entry name" value="B12_BINDING"/>
    <property type="match status" value="1"/>
</dbReference>
<dbReference type="SFLD" id="SFLDG01082">
    <property type="entry name" value="B12-binding_domain_containing"/>
    <property type="match status" value="1"/>
</dbReference>
<name>G8LSQ4_ACECE</name>
<dbReference type="SFLD" id="SFLDS00029">
    <property type="entry name" value="Radical_SAM"/>
    <property type="match status" value="1"/>
</dbReference>
<dbReference type="Pfam" id="PF13311">
    <property type="entry name" value="DUF4080"/>
    <property type="match status" value="1"/>
</dbReference>
<evidence type="ECO:0000256" key="2">
    <source>
        <dbReference type="ARBA" id="ARBA00022691"/>
    </source>
</evidence>
<dbReference type="InterPro" id="IPR034466">
    <property type="entry name" value="Methyltransferase_Class_B"/>
</dbReference>
<comment type="cofactor">
    <cofactor evidence="1">
        <name>[4Fe-4S] cluster</name>
        <dbReference type="ChEBI" id="CHEBI:49883"/>
    </cofactor>
</comment>
<dbReference type="GO" id="GO:0005829">
    <property type="term" value="C:cytosol"/>
    <property type="evidence" value="ECO:0007669"/>
    <property type="project" value="TreeGrafter"/>
</dbReference>
<dbReference type="EMBL" id="CP003065">
    <property type="protein sequence ID" value="AEV69406.1"/>
    <property type="molecule type" value="Genomic_DNA"/>
</dbReference>
<dbReference type="Pfam" id="PF04055">
    <property type="entry name" value="Radical_SAM"/>
    <property type="match status" value="1"/>
</dbReference>
<evidence type="ECO:0000256" key="1">
    <source>
        <dbReference type="ARBA" id="ARBA00001966"/>
    </source>
</evidence>
<sequence precursor="true">MKTVIVALNSKYIHSALAPWYLKANCTPDCGEVKVMEFSINDMADSILSQIYEENCDIVAFSCYIWNIEEVLKIAGNLKKVLPKVRIVLGGPEVSFSSCEIMKNNSCIDFILSGEGEEAFRNLLRSFSDPSIALCSIKSLTYRDGENIVCGGEYALIEDLNTVISPYSEEMFDSVGNKIVYYESSRGCPFNCSYCLSSTFKGVRYFDLERVKSDILLFIKKGIKIVKFVDRTFNCNPDRAKQIFTFIIENAGDTCFHFEAAADLFDEEMLSILSKAPEGLIQFEIGVQTTNAKTLEAINRKTNLEKVFENVQKLNRMGNIHLHLDLIVGLPYEDYESFKKSFNDVYRLSPHQLQVGFLKLLKGSSIRRESDKHGYKFRNYPPYEVLSSDCLSYGEITRLKDMEDMVERFFNSGRFEKTLQYLIKAFSSPFDFFEKLSGYFKACGYFKRSLSGRDLYTVILNFARDGKLNVDLKMVNELLKFDFLASNNTNNLPAGLVRNMEPCFKEKCFEFLKREEYISEYIPDFAGLPAKQIYTKVHFERFQYDVTKDNITQESTVILFDYTHYNSVKSRYKYMKVPVC</sequence>
<keyword evidence="5" id="KW-0411">Iron-sulfur</keyword>
<dbReference type="SMART" id="SM00729">
    <property type="entry name" value="Elp3"/>
    <property type="match status" value="1"/>
</dbReference>
<dbReference type="InterPro" id="IPR007197">
    <property type="entry name" value="rSAM"/>
</dbReference>
<dbReference type="InterPro" id="IPR058240">
    <property type="entry name" value="rSAM_sf"/>
</dbReference>
<dbReference type="eggNOG" id="COG1032">
    <property type="taxonomic scope" value="Bacteria"/>
</dbReference>
<dbReference type="SFLD" id="SFLDG01123">
    <property type="entry name" value="methyltransferase_(Class_B)"/>
    <property type="match status" value="1"/>
</dbReference>
<protein>
    <submittedName>
        <fullName evidence="8">Fe-S oxidoreductase</fullName>
    </submittedName>
</protein>
<dbReference type="SUPFAM" id="SSF102114">
    <property type="entry name" value="Radical SAM enzymes"/>
    <property type="match status" value="1"/>
</dbReference>
<evidence type="ECO:0000313" key="9">
    <source>
        <dbReference type="Proteomes" id="UP000005435"/>
    </source>
</evidence>
<organism evidence="8 9">
    <name type="scientific">Acetivibrio clariflavus (strain DSM 19732 / NBRC 101661 / EBR45)</name>
    <name type="common">Clostridium clariflavum</name>
    <dbReference type="NCBI Taxonomy" id="720554"/>
    <lineage>
        <taxon>Bacteria</taxon>
        <taxon>Bacillati</taxon>
        <taxon>Bacillota</taxon>
        <taxon>Clostridia</taxon>
        <taxon>Eubacteriales</taxon>
        <taxon>Oscillospiraceae</taxon>
        <taxon>Acetivibrio</taxon>
    </lineage>
</organism>
<gene>
    <name evidence="8" type="ordered locus">Clocl_2857</name>
</gene>
<reference evidence="8 9" key="2">
    <citation type="journal article" date="2012" name="Stand. Genomic Sci.">
        <title>Complete Genome Sequence of Clostridium clariflavum DSM 19732.</title>
        <authorList>
            <person name="Izquierdo J.A."/>
            <person name="Goodwin L."/>
            <person name="Davenport K.W."/>
            <person name="Teshima H."/>
            <person name="Bruce D."/>
            <person name="Detter C."/>
            <person name="Tapia R."/>
            <person name="Han S."/>
            <person name="Land M."/>
            <person name="Hauser L."/>
            <person name="Jeffries C.D."/>
            <person name="Han J."/>
            <person name="Pitluck S."/>
            <person name="Nolan M."/>
            <person name="Chen A."/>
            <person name="Huntemann M."/>
            <person name="Mavromatis K."/>
            <person name="Mikhailova N."/>
            <person name="Liolios K."/>
            <person name="Woyke T."/>
            <person name="Lynd L.R."/>
        </authorList>
    </citation>
    <scope>NUCLEOTIDE SEQUENCE [LARGE SCALE GENOMIC DNA]</scope>
    <source>
        <strain evidence="9">DSM 19732 / NBRC 101661 / EBR45</strain>
    </source>
</reference>
<dbReference type="InterPro" id="IPR025288">
    <property type="entry name" value="DUF4080"/>
</dbReference>
<keyword evidence="3" id="KW-0479">Metal-binding</keyword>
<dbReference type="RefSeq" id="WP_014255955.1">
    <property type="nucleotide sequence ID" value="NC_016627.1"/>
</dbReference>
<dbReference type="PANTHER" id="PTHR43409">
    <property type="entry name" value="ANAEROBIC MAGNESIUM-PROTOPORPHYRIN IX MONOMETHYL ESTER CYCLASE-RELATED"/>
    <property type="match status" value="1"/>
</dbReference>
<evidence type="ECO:0000259" key="6">
    <source>
        <dbReference type="PROSITE" id="PS51332"/>
    </source>
</evidence>
<dbReference type="HOGENOM" id="CLU_021572_1_0_9"/>
<accession>G8LSQ4</accession>
<dbReference type="Gene3D" id="3.40.50.280">
    <property type="entry name" value="Cobalamin-binding domain"/>
    <property type="match status" value="1"/>
</dbReference>
<dbReference type="InterPro" id="IPR006638">
    <property type="entry name" value="Elp3/MiaA/NifB-like_rSAM"/>
</dbReference>